<dbReference type="PANTHER" id="PTHR43615">
    <property type="entry name" value="PHOSPHOENOLPYRUVATE SYNTHASE-RELATED"/>
    <property type="match status" value="1"/>
</dbReference>
<dbReference type="SUPFAM" id="SSF52009">
    <property type="entry name" value="Phosphohistidine domain"/>
    <property type="match status" value="1"/>
</dbReference>
<dbReference type="InterPro" id="IPR051549">
    <property type="entry name" value="PEP_Utilizing_Enz"/>
</dbReference>
<evidence type="ECO:0000313" key="4">
    <source>
        <dbReference type="Proteomes" id="UP000178606"/>
    </source>
</evidence>
<dbReference type="InterPro" id="IPR008279">
    <property type="entry name" value="PEP-util_enz_mobile_dom"/>
</dbReference>
<dbReference type="Gene3D" id="3.50.30.10">
    <property type="entry name" value="Phosphohistidine domain"/>
    <property type="match status" value="1"/>
</dbReference>
<evidence type="ECO:0000259" key="2">
    <source>
        <dbReference type="Pfam" id="PF01326"/>
    </source>
</evidence>
<name>A0A1F6CP24_HANXR</name>
<dbReference type="GO" id="GO:0016301">
    <property type="term" value="F:kinase activity"/>
    <property type="evidence" value="ECO:0007669"/>
    <property type="project" value="InterPro"/>
</dbReference>
<dbReference type="Gene3D" id="3.30.1490.20">
    <property type="entry name" value="ATP-grasp fold, A domain"/>
    <property type="match status" value="1"/>
</dbReference>
<dbReference type="InterPro" id="IPR002192">
    <property type="entry name" value="PPDK_AMP/ATP-bd"/>
</dbReference>
<evidence type="ECO:0000313" key="3">
    <source>
        <dbReference type="EMBL" id="OGG50904.1"/>
    </source>
</evidence>
<evidence type="ECO:0000259" key="1">
    <source>
        <dbReference type="Pfam" id="PF00391"/>
    </source>
</evidence>
<accession>A0A1F6CP24</accession>
<comment type="caution">
    <text evidence="3">The sequence shown here is derived from an EMBL/GenBank/DDBJ whole genome shotgun (WGS) entry which is preliminary data.</text>
</comment>
<dbReference type="PANTHER" id="PTHR43615:SF1">
    <property type="entry name" value="PPDK_N DOMAIN-CONTAINING PROTEIN"/>
    <property type="match status" value="1"/>
</dbReference>
<dbReference type="Pfam" id="PF01326">
    <property type="entry name" value="PPDK_N"/>
    <property type="match status" value="1"/>
</dbReference>
<protein>
    <recommendedName>
        <fullName evidence="5">Pyruvate phosphate dikinase AMP/ATP-binding domain-containing protein</fullName>
    </recommendedName>
</protein>
<dbReference type="AlphaFoldDB" id="A0A1F6CP24"/>
<dbReference type="Proteomes" id="UP000178606">
    <property type="component" value="Unassembled WGS sequence"/>
</dbReference>
<dbReference type="InterPro" id="IPR013815">
    <property type="entry name" value="ATP_grasp_subdomain_1"/>
</dbReference>
<gene>
    <name evidence="3" type="ORF">A3F84_00080</name>
</gene>
<organism evidence="3 4">
    <name type="scientific">Handelsmanbacteria sp. (strain RIFCSPLOWO2_12_FULL_64_10)</name>
    <dbReference type="NCBI Taxonomy" id="1817868"/>
    <lineage>
        <taxon>Bacteria</taxon>
        <taxon>Candidatus Handelsmaniibacteriota</taxon>
    </lineage>
</organism>
<dbReference type="Gene3D" id="3.30.470.20">
    <property type="entry name" value="ATP-grasp fold, B domain"/>
    <property type="match status" value="1"/>
</dbReference>
<dbReference type="SUPFAM" id="SSF56059">
    <property type="entry name" value="Glutathione synthetase ATP-binding domain-like"/>
    <property type="match status" value="1"/>
</dbReference>
<dbReference type="InterPro" id="IPR036637">
    <property type="entry name" value="Phosphohistidine_dom_sf"/>
</dbReference>
<dbReference type="Pfam" id="PF00391">
    <property type="entry name" value="PEP-utilizers"/>
    <property type="match status" value="1"/>
</dbReference>
<dbReference type="EMBL" id="MFKF01000198">
    <property type="protein sequence ID" value="OGG50904.1"/>
    <property type="molecule type" value="Genomic_DNA"/>
</dbReference>
<dbReference type="GO" id="GO:0005524">
    <property type="term" value="F:ATP binding"/>
    <property type="evidence" value="ECO:0007669"/>
    <property type="project" value="InterPro"/>
</dbReference>
<reference evidence="3 4" key="1">
    <citation type="journal article" date="2016" name="Nat. Commun.">
        <title>Thousands of microbial genomes shed light on interconnected biogeochemical processes in an aquifer system.</title>
        <authorList>
            <person name="Anantharaman K."/>
            <person name="Brown C.T."/>
            <person name="Hug L.A."/>
            <person name="Sharon I."/>
            <person name="Castelle C.J."/>
            <person name="Probst A.J."/>
            <person name="Thomas B.C."/>
            <person name="Singh A."/>
            <person name="Wilkins M.J."/>
            <person name="Karaoz U."/>
            <person name="Brodie E.L."/>
            <person name="Williams K.H."/>
            <person name="Hubbard S.S."/>
            <person name="Banfield J.F."/>
        </authorList>
    </citation>
    <scope>NUCLEOTIDE SEQUENCE [LARGE SCALE GENOMIC DNA]</scope>
    <source>
        <strain evidence="4">RIFCSPLOWO2_12_FULL_64_10</strain>
    </source>
</reference>
<sequence length="453" mass="50216">MITRSASEAPDEERCSQLRLSILKTDLSAELLESFAELPDVALAVRSSASVEDSARGSYSGLFRTCLGVRRGRSLTEAVKEVWALVFTPQALTYHRKVSQARDYPLMAILIMPLLNAEAAGVAFSANPVDGNPFQIVVTACLGLGTTVVDGAGGCDRYVLDLDSLDILETHPGSQKAGDFAGPDGNVERRPIPLEQAHSPILSEMQLRQLGEVVRSIDDLLERRVDVEFTFHTGGLSILQAREIVGLPPFFPDNPAEKDKLVGCGHQTWGDPLPPFLRTVALAHPQVPSPPWPLEVDEVFFHLGRVFGRSVPSYGEGVVEGLPEVSWTWNYRAFLQRMEALDDPERYAEDWWPWTRHAYQHIIPDLRQRSEKALSLSERELDALDTLKLGRLLRETIAGLVYEDGNWLCHESNLCRELGKPAVVCMGDKIDLIQPGERLRIDGSKGTVHRLGI</sequence>
<feature type="domain" description="PEP-utilising enzyme mobile" evidence="1">
    <location>
        <begin position="394"/>
        <end position="446"/>
    </location>
</feature>
<evidence type="ECO:0008006" key="5">
    <source>
        <dbReference type="Google" id="ProtNLM"/>
    </source>
</evidence>
<proteinExistence type="predicted"/>
<feature type="domain" description="Pyruvate phosphate dikinase AMP/ATP-binding" evidence="2">
    <location>
        <begin position="24"/>
        <end position="244"/>
    </location>
</feature>